<dbReference type="PRINTS" id="PR00420">
    <property type="entry name" value="RNGMNOXGNASE"/>
</dbReference>
<comment type="cofactor">
    <cofactor evidence="1">
        <name>FAD</name>
        <dbReference type="ChEBI" id="CHEBI:57692"/>
    </cofactor>
</comment>
<accession>A0A5N8VLB9</accession>
<evidence type="ECO:0000256" key="1">
    <source>
        <dbReference type="ARBA" id="ARBA00001974"/>
    </source>
</evidence>
<dbReference type="Pfam" id="PF01494">
    <property type="entry name" value="FAD_binding_3"/>
    <property type="match status" value="1"/>
</dbReference>
<feature type="domain" description="FAD-binding" evidence="4">
    <location>
        <begin position="8"/>
        <end position="349"/>
    </location>
</feature>
<dbReference type="GO" id="GO:0071949">
    <property type="term" value="F:FAD binding"/>
    <property type="evidence" value="ECO:0007669"/>
    <property type="project" value="InterPro"/>
</dbReference>
<keyword evidence="2" id="KW-0285">Flavoprotein</keyword>
<sequence length="503" mass="53502">MPNSTAVDTDVAVVGGGPVGTLLARELALLGVRVTVLEKLPAPTGESKAGTLHARTAQTLHRRGLLEAVQPGPPAPPVGQGPVPFHFSGMFDLDLARVVPEGPVMVGSPQAYAQEVFGAEAERLGARVLRDCELVGLDEEPDAIRLTLRDSRGAEAGTLRASWVVGADGARSAVRRLTGIPFTGTPARVGALIGEVRLLDPARAPQGWQRNPRGWTLVWLNLFGRSRVCTYDFRGPHPDRQAPVTLDEFRAEVERIAGHPVPMDSPSWLTRFSDAALQAEHYRVGRVLLAGDAAHVHFPAGGQGVNLGLQDAVNLGWKLAAEVHGWAPPGLLDTYETERAPIAEAVLENVRAQVALMDPDPRMDSLRTLFARMMHFDDVNRYLGGMISGVDVQYDTGGPGDPLAGRFAPDVLLKTGDSVTSLAELLHSARPLLVLLTGSEDLLNAVEPWRSRVNVVTATAAEQLGTDAVLVRPDGYIAWSALGTAGDADALAGALACWFGDPA</sequence>
<evidence type="ECO:0000256" key="2">
    <source>
        <dbReference type="ARBA" id="ARBA00022630"/>
    </source>
</evidence>
<dbReference type="AlphaFoldDB" id="A0A5N8VLB9"/>
<dbReference type="Gene3D" id="3.50.50.60">
    <property type="entry name" value="FAD/NAD(P)-binding domain"/>
    <property type="match status" value="1"/>
</dbReference>
<dbReference type="SUPFAM" id="SSF51905">
    <property type="entry name" value="FAD/NAD(P)-binding domain"/>
    <property type="match status" value="1"/>
</dbReference>
<comment type="caution">
    <text evidence="5">The sequence shown here is derived from an EMBL/GenBank/DDBJ whole genome shotgun (WGS) entry which is preliminary data.</text>
</comment>
<dbReference type="InterPro" id="IPR002938">
    <property type="entry name" value="FAD-bd"/>
</dbReference>
<proteinExistence type="predicted"/>
<dbReference type="EMBL" id="VJZD01000132">
    <property type="protein sequence ID" value="MPY34868.1"/>
    <property type="molecule type" value="Genomic_DNA"/>
</dbReference>
<keyword evidence="6" id="KW-1185">Reference proteome</keyword>
<protein>
    <submittedName>
        <fullName evidence="5">FAD-dependent oxidoreductase</fullName>
    </submittedName>
</protein>
<organism evidence="5 6">
    <name type="scientific">Streptomyces adustus</name>
    <dbReference type="NCBI Taxonomy" id="1609272"/>
    <lineage>
        <taxon>Bacteria</taxon>
        <taxon>Bacillati</taxon>
        <taxon>Actinomycetota</taxon>
        <taxon>Actinomycetes</taxon>
        <taxon>Kitasatosporales</taxon>
        <taxon>Streptomycetaceae</taxon>
        <taxon>Streptomyces</taxon>
    </lineage>
</organism>
<dbReference type="InterPro" id="IPR050641">
    <property type="entry name" value="RIFMO-like"/>
</dbReference>
<dbReference type="PANTHER" id="PTHR43004">
    <property type="entry name" value="TRK SYSTEM POTASSIUM UPTAKE PROTEIN"/>
    <property type="match status" value="1"/>
</dbReference>
<dbReference type="OrthoDB" id="8670884at2"/>
<dbReference type="GO" id="GO:0016709">
    <property type="term" value="F:oxidoreductase activity, acting on paired donors, with incorporation or reduction of molecular oxygen, NAD(P)H as one donor, and incorporation of one atom of oxygen"/>
    <property type="evidence" value="ECO:0007669"/>
    <property type="project" value="UniProtKB-ARBA"/>
</dbReference>
<dbReference type="Gene3D" id="3.30.70.2450">
    <property type="match status" value="1"/>
</dbReference>
<gene>
    <name evidence="5" type="ORF">FNH09_27610</name>
</gene>
<dbReference type="PANTHER" id="PTHR43004:SF19">
    <property type="entry name" value="BINDING MONOOXYGENASE, PUTATIVE (JCVI)-RELATED"/>
    <property type="match status" value="1"/>
</dbReference>
<evidence type="ECO:0000313" key="5">
    <source>
        <dbReference type="EMBL" id="MPY34868.1"/>
    </source>
</evidence>
<dbReference type="RefSeq" id="WP_152892621.1">
    <property type="nucleotide sequence ID" value="NZ_JBHJTU010000009.1"/>
</dbReference>
<dbReference type="Pfam" id="PF21274">
    <property type="entry name" value="Rng_hyd_C"/>
    <property type="match status" value="1"/>
</dbReference>
<evidence type="ECO:0000256" key="3">
    <source>
        <dbReference type="ARBA" id="ARBA00022827"/>
    </source>
</evidence>
<dbReference type="Proteomes" id="UP000325849">
    <property type="component" value="Unassembled WGS sequence"/>
</dbReference>
<evidence type="ECO:0000259" key="4">
    <source>
        <dbReference type="Pfam" id="PF01494"/>
    </source>
</evidence>
<dbReference type="Gene3D" id="3.40.30.120">
    <property type="match status" value="1"/>
</dbReference>
<dbReference type="InterPro" id="IPR036188">
    <property type="entry name" value="FAD/NAD-bd_sf"/>
</dbReference>
<keyword evidence="3" id="KW-0274">FAD</keyword>
<name>A0A5N8VLB9_9ACTN</name>
<evidence type="ECO:0000313" key="6">
    <source>
        <dbReference type="Proteomes" id="UP000325849"/>
    </source>
</evidence>
<reference evidence="5 6" key="1">
    <citation type="submission" date="2019-07" db="EMBL/GenBank/DDBJ databases">
        <title>New species of Amycolatopsis and Streptomyces.</title>
        <authorList>
            <person name="Duangmal K."/>
            <person name="Teo W.F.A."/>
            <person name="Lipun K."/>
        </authorList>
    </citation>
    <scope>NUCLEOTIDE SEQUENCE [LARGE SCALE GENOMIC DNA]</scope>
    <source>
        <strain evidence="5 6">NBRC 109810</strain>
    </source>
</reference>